<sequence length="725" mass="80882">MQQGSRKMLKLGFGVRFRIRKFCSVSGIARVDCEDYSIPDDAASSKPSIQIPPNMVEINSQLKLLVKTKRLTDARDMFDKMPYRDEISWTTIVSGYVSAMDSAEALRLFSRMWVEPSLQMDPFIISIALKACGRSSSARFGELLHGYSIKSDFVSSVFVGSALLDMYAKVGKIDRCLVVFTDMPLRNVVSWTAIITGLVRSGSYREGLIYFSEMWRSKVVCDSYTFAIALKACSDLGALDRGREIHCQTIKKGFHVCPFVANTLTVMYNKCGKLDYGSCLFEQMELKDVVSWTTTIATCSQNGDHENAVKAFRRMLETGVSPNEYTFAAVMTSCASLSRLCWGEQLHAHVYRLGLVDNLSVTNSIITMYSKCGQLDLASSIFEKMSEKDIISWSTIIGEYSQGGSGEKAFGYLSHMRREGPQPNEFALASVLTVCGNMAILEQGKQLHAYALRVGLELDAMVQSALINMYSKCGSIPEALKVFSEAEIDCIVSWTSMINGYAEHGLSEQAISLFEKFRRVGLRPDSVTFIGVLSACSHVGLVDLGFHYFNLMSEEHEIFPSKEHYGCMIDLLCRAGRLNDAESMIENMPFQQDDVVWSTLLSACKVHGDVDRGKRTAQKILEINPNCAGTHITLANLYAAKGKWKEVAEVRKMLKWKGIIKETGSSWIKMRDEVTTFVSGDDSHPRAKDIYNVLGLLSVREDEDAMGIGYDPVNVDDQQINAFLY</sequence>
<proteinExistence type="predicted"/>
<dbReference type="InterPro" id="IPR046960">
    <property type="entry name" value="PPR_At4g14850-like_plant"/>
</dbReference>
<dbReference type="EMBL" id="CAMGYJ010000009">
    <property type="protein sequence ID" value="CAI0541115.1"/>
    <property type="molecule type" value="Genomic_DNA"/>
</dbReference>
<keyword evidence="1" id="KW-0677">Repeat</keyword>
<dbReference type="NCBIfam" id="TIGR00756">
    <property type="entry name" value="PPR"/>
    <property type="match status" value="5"/>
</dbReference>
<dbReference type="AlphaFoldDB" id="A0AAV0Q865"/>
<feature type="repeat" description="PPR" evidence="2">
    <location>
        <begin position="187"/>
        <end position="221"/>
    </location>
</feature>
<feature type="repeat" description="PPR" evidence="2">
    <location>
        <begin position="288"/>
        <end position="322"/>
    </location>
</feature>
<dbReference type="GO" id="GO:0009451">
    <property type="term" value="P:RNA modification"/>
    <property type="evidence" value="ECO:0007669"/>
    <property type="project" value="InterPro"/>
</dbReference>
<dbReference type="PROSITE" id="PS51375">
    <property type="entry name" value="PPR"/>
    <property type="match status" value="5"/>
</dbReference>
<comment type="caution">
    <text evidence="3">The sequence shown here is derived from an EMBL/GenBank/DDBJ whole genome shotgun (WGS) entry which is preliminary data.</text>
</comment>
<name>A0AAV0Q865_9ROSI</name>
<dbReference type="Pfam" id="PF20431">
    <property type="entry name" value="E_motif"/>
    <property type="match status" value="1"/>
</dbReference>
<keyword evidence="4" id="KW-1185">Reference proteome</keyword>
<dbReference type="Proteomes" id="UP001154282">
    <property type="component" value="Unassembled WGS sequence"/>
</dbReference>
<dbReference type="PANTHER" id="PTHR47926">
    <property type="entry name" value="PENTATRICOPEPTIDE REPEAT-CONTAINING PROTEIN"/>
    <property type="match status" value="1"/>
</dbReference>
<organism evidence="3 4">
    <name type="scientific">Linum tenue</name>
    <dbReference type="NCBI Taxonomy" id="586396"/>
    <lineage>
        <taxon>Eukaryota</taxon>
        <taxon>Viridiplantae</taxon>
        <taxon>Streptophyta</taxon>
        <taxon>Embryophyta</taxon>
        <taxon>Tracheophyta</taxon>
        <taxon>Spermatophyta</taxon>
        <taxon>Magnoliopsida</taxon>
        <taxon>eudicotyledons</taxon>
        <taxon>Gunneridae</taxon>
        <taxon>Pentapetalae</taxon>
        <taxon>rosids</taxon>
        <taxon>fabids</taxon>
        <taxon>Malpighiales</taxon>
        <taxon>Linaceae</taxon>
        <taxon>Linum</taxon>
    </lineage>
</organism>
<dbReference type="FunFam" id="1.25.40.10:FF:000355">
    <property type="entry name" value="Pentatricopeptide repeat-containing protein"/>
    <property type="match status" value="1"/>
</dbReference>
<dbReference type="InterPro" id="IPR046848">
    <property type="entry name" value="E_motif"/>
</dbReference>
<evidence type="ECO:0008006" key="5">
    <source>
        <dbReference type="Google" id="ProtNLM"/>
    </source>
</evidence>
<dbReference type="InterPro" id="IPR002885">
    <property type="entry name" value="PPR_rpt"/>
</dbReference>
<reference evidence="3" key="1">
    <citation type="submission" date="2022-08" db="EMBL/GenBank/DDBJ databases">
        <authorList>
            <person name="Gutierrez-Valencia J."/>
        </authorList>
    </citation>
    <scope>NUCLEOTIDE SEQUENCE</scope>
</reference>
<evidence type="ECO:0000313" key="3">
    <source>
        <dbReference type="EMBL" id="CAI0541115.1"/>
    </source>
</evidence>
<dbReference type="Gene3D" id="1.25.40.10">
    <property type="entry name" value="Tetratricopeptide repeat domain"/>
    <property type="match status" value="4"/>
</dbReference>
<dbReference type="Pfam" id="PF13041">
    <property type="entry name" value="PPR_2"/>
    <property type="match status" value="3"/>
</dbReference>
<feature type="repeat" description="PPR" evidence="2">
    <location>
        <begin position="389"/>
        <end position="423"/>
    </location>
</feature>
<gene>
    <name evidence="3" type="ORF">LITE_LOCUS41965</name>
</gene>
<dbReference type="Pfam" id="PF12854">
    <property type="entry name" value="PPR_1"/>
    <property type="match status" value="1"/>
</dbReference>
<protein>
    <recommendedName>
        <fullName evidence="5">Pentatricopeptide repeat-containing protein</fullName>
    </recommendedName>
</protein>
<feature type="repeat" description="PPR" evidence="2">
    <location>
        <begin position="490"/>
        <end position="524"/>
    </location>
</feature>
<evidence type="ECO:0000256" key="1">
    <source>
        <dbReference type="ARBA" id="ARBA00022737"/>
    </source>
</evidence>
<dbReference type="FunFam" id="1.25.40.10:FF:000525">
    <property type="entry name" value="Pentatricopeptide (PPR) repeat-containing protein-like"/>
    <property type="match status" value="1"/>
</dbReference>
<dbReference type="Pfam" id="PF01535">
    <property type="entry name" value="PPR"/>
    <property type="match status" value="4"/>
</dbReference>
<accession>A0AAV0Q865</accession>
<feature type="repeat" description="PPR" evidence="2">
    <location>
        <begin position="358"/>
        <end position="388"/>
    </location>
</feature>
<dbReference type="GO" id="GO:0003723">
    <property type="term" value="F:RNA binding"/>
    <property type="evidence" value="ECO:0007669"/>
    <property type="project" value="InterPro"/>
</dbReference>
<evidence type="ECO:0000313" key="4">
    <source>
        <dbReference type="Proteomes" id="UP001154282"/>
    </source>
</evidence>
<dbReference type="SUPFAM" id="SSF48452">
    <property type="entry name" value="TPR-like"/>
    <property type="match status" value="1"/>
</dbReference>
<dbReference type="FunFam" id="1.25.40.10:FF:000073">
    <property type="entry name" value="Pentatricopeptide repeat-containing protein chloroplastic"/>
    <property type="match status" value="2"/>
</dbReference>
<dbReference type="InterPro" id="IPR011990">
    <property type="entry name" value="TPR-like_helical_dom_sf"/>
</dbReference>
<evidence type="ECO:0000256" key="2">
    <source>
        <dbReference type="PROSITE-ProRule" id="PRU00708"/>
    </source>
</evidence>
<dbReference type="PANTHER" id="PTHR47926:SF532">
    <property type="entry name" value="PENTACOTRIPEPTIDE-REPEAT REGION OF PRORP DOMAIN-CONTAINING PROTEIN"/>
    <property type="match status" value="1"/>
</dbReference>